<comment type="caution">
    <text evidence="2">The sequence shown here is derived from an EMBL/GenBank/DDBJ whole genome shotgun (WGS) entry which is preliminary data.</text>
</comment>
<name>A0A498KDZ1_MALDO</name>
<keyword evidence="3" id="KW-1185">Reference proteome</keyword>
<accession>A0A498KDZ1</accession>
<evidence type="ECO:0000313" key="2">
    <source>
        <dbReference type="EMBL" id="RXI05808.1"/>
    </source>
</evidence>
<feature type="region of interest" description="Disordered" evidence="1">
    <location>
        <begin position="37"/>
        <end position="59"/>
    </location>
</feature>
<organism evidence="2 3">
    <name type="scientific">Malus domestica</name>
    <name type="common">Apple</name>
    <name type="synonym">Pyrus malus</name>
    <dbReference type="NCBI Taxonomy" id="3750"/>
    <lineage>
        <taxon>Eukaryota</taxon>
        <taxon>Viridiplantae</taxon>
        <taxon>Streptophyta</taxon>
        <taxon>Embryophyta</taxon>
        <taxon>Tracheophyta</taxon>
        <taxon>Spermatophyta</taxon>
        <taxon>Magnoliopsida</taxon>
        <taxon>eudicotyledons</taxon>
        <taxon>Gunneridae</taxon>
        <taxon>Pentapetalae</taxon>
        <taxon>rosids</taxon>
        <taxon>fabids</taxon>
        <taxon>Rosales</taxon>
        <taxon>Rosaceae</taxon>
        <taxon>Amygdaloideae</taxon>
        <taxon>Maleae</taxon>
        <taxon>Malus</taxon>
    </lineage>
</organism>
<gene>
    <name evidence="2" type="ORF">DVH24_017850</name>
</gene>
<protein>
    <submittedName>
        <fullName evidence="2">Uncharacterized protein</fullName>
    </submittedName>
</protein>
<dbReference type="EMBL" id="RDQH01000328">
    <property type="protein sequence ID" value="RXI05808.1"/>
    <property type="molecule type" value="Genomic_DNA"/>
</dbReference>
<reference evidence="2 3" key="1">
    <citation type="submission" date="2018-10" db="EMBL/GenBank/DDBJ databases">
        <title>A high-quality apple genome assembly.</title>
        <authorList>
            <person name="Hu J."/>
        </authorList>
    </citation>
    <scope>NUCLEOTIDE SEQUENCE [LARGE SCALE GENOMIC DNA]</scope>
    <source>
        <strain evidence="3">cv. HFTH1</strain>
        <tissue evidence="2">Young leaf</tissue>
    </source>
</reference>
<dbReference type="AlphaFoldDB" id="A0A498KDZ1"/>
<dbReference type="Proteomes" id="UP000290289">
    <property type="component" value="Chromosome 2"/>
</dbReference>
<sequence length="88" mass="9554">MLQDNLRSAVYGSFVTCDDPKGIVGCGMTRKSKWFPENRAEDGKSKNSRTKFGSQGGEGCCDHRGVSDPFIFSAHGSVQRGSEAEPHD</sequence>
<evidence type="ECO:0000256" key="1">
    <source>
        <dbReference type="SAM" id="MobiDB-lite"/>
    </source>
</evidence>
<proteinExistence type="predicted"/>
<evidence type="ECO:0000313" key="3">
    <source>
        <dbReference type="Proteomes" id="UP000290289"/>
    </source>
</evidence>